<keyword evidence="3" id="KW-1185">Reference proteome</keyword>
<protein>
    <submittedName>
        <fullName evidence="2">Uncharacterized protein</fullName>
    </submittedName>
</protein>
<sequence>MPLNEYGELLYLLEIITIIAIPILLISIYKISNTNGIFFIILLFIFFILFHIKAKSKGSFKKYIVPIIFTIVAAYTEIYGSMIIDTIYEISINLCILNDLCINIIYKKHKENELNKNKFYMNKQYISRTIKEIEEETCIQNYIRDEIKTVNDKLSSIVEIINIPIIILSASNYKCIFKNKYFDELLLENNYKVEE</sequence>
<evidence type="ECO:0000256" key="1">
    <source>
        <dbReference type="SAM" id="Phobius"/>
    </source>
</evidence>
<feature type="transmembrane region" description="Helical" evidence="1">
    <location>
        <begin position="64"/>
        <end position="84"/>
    </location>
</feature>
<dbReference type="RefSeq" id="WP_039679407.1">
    <property type="nucleotide sequence ID" value="NZ_JWHR01000074.1"/>
</dbReference>
<dbReference type="Proteomes" id="UP000031189">
    <property type="component" value="Unassembled WGS sequence"/>
</dbReference>
<keyword evidence="1" id="KW-0812">Transmembrane</keyword>
<evidence type="ECO:0000313" key="2">
    <source>
        <dbReference type="EMBL" id="KHS57488.1"/>
    </source>
</evidence>
<comment type="caution">
    <text evidence="2">The sequence shown here is derived from an EMBL/GenBank/DDBJ whole genome shotgun (WGS) entry which is preliminary data.</text>
</comment>
<evidence type="ECO:0000313" key="3">
    <source>
        <dbReference type="Proteomes" id="UP000031189"/>
    </source>
</evidence>
<name>A0A0B3VXE1_9FIRM</name>
<feature type="transmembrane region" description="Helical" evidence="1">
    <location>
        <begin position="9"/>
        <end position="29"/>
    </location>
</feature>
<organism evidence="2 3">
    <name type="scientific">Terrisporobacter othiniensis</name>
    <dbReference type="NCBI Taxonomy" id="1577792"/>
    <lineage>
        <taxon>Bacteria</taxon>
        <taxon>Bacillati</taxon>
        <taxon>Bacillota</taxon>
        <taxon>Clostridia</taxon>
        <taxon>Peptostreptococcales</taxon>
        <taxon>Peptostreptococcaceae</taxon>
        <taxon>Terrisporobacter</taxon>
    </lineage>
</organism>
<dbReference type="AlphaFoldDB" id="A0A0B3VXE1"/>
<proteinExistence type="predicted"/>
<reference evidence="2 3" key="1">
    <citation type="submission" date="2014-12" db="EMBL/GenBank/DDBJ databases">
        <title>Draft genome sequence of Terrisporobacter sp. 08-306576, isolated from the blood culture of a bacteremia patient.</title>
        <authorList>
            <person name="Lund L.C."/>
            <person name="Sydenham T.V."/>
            <person name="Hogh S.V."/>
            <person name="Skov M.N."/>
            <person name="Kemp M."/>
            <person name="Justesen U.S."/>
        </authorList>
    </citation>
    <scope>NUCLEOTIDE SEQUENCE [LARGE SCALE GENOMIC DNA]</scope>
    <source>
        <strain evidence="2 3">08-306576</strain>
    </source>
</reference>
<gene>
    <name evidence="2" type="ORF">QX51_08095</name>
</gene>
<accession>A0A0B3VXE1</accession>
<dbReference type="EMBL" id="JWHR01000074">
    <property type="protein sequence ID" value="KHS57488.1"/>
    <property type="molecule type" value="Genomic_DNA"/>
</dbReference>
<keyword evidence="1" id="KW-1133">Transmembrane helix</keyword>
<keyword evidence="1" id="KW-0472">Membrane</keyword>
<feature type="transmembrane region" description="Helical" evidence="1">
    <location>
        <begin position="35"/>
        <end position="52"/>
    </location>
</feature>
<feature type="non-terminal residue" evidence="2">
    <location>
        <position position="195"/>
    </location>
</feature>